<dbReference type="RefSeq" id="WP_119297562.1">
    <property type="nucleotide sequence ID" value="NZ_BHGK01000001.1"/>
</dbReference>
<gene>
    <name evidence="2" type="ORF">KGMB01110_06650</name>
</gene>
<sequence length="187" mass="21645">MRGQITDIEIIKLVFGILLGIGGLVLVVLAFLIGYKYLVQESRCTARIRGTVIRYTRAYYGGEDSGVHLPVVSYAVDGEEYTVTGPKYKAYVTHTRRSPLTENRMEYEEKGQVFRVYNYINSVAGRYYNPMEELYPLHSQLDVYYDPDHPKCAYVLRYCNNKWIFWLLFLMGLLMWAADVAIQIVLV</sequence>
<name>A0A391P957_9FIRM</name>
<dbReference type="AlphaFoldDB" id="A0A391P957"/>
<evidence type="ECO:0000256" key="1">
    <source>
        <dbReference type="SAM" id="Phobius"/>
    </source>
</evidence>
<keyword evidence="1" id="KW-1133">Transmembrane helix</keyword>
<accession>A0A391P957</accession>
<organism evidence="2 3">
    <name type="scientific">Mediterraneibacter butyricigenes</name>
    <dbReference type="NCBI Taxonomy" id="2316025"/>
    <lineage>
        <taxon>Bacteria</taxon>
        <taxon>Bacillati</taxon>
        <taxon>Bacillota</taxon>
        <taxon>Clostridia</taxon>
        <taxon>Lachnospirales</taxon>
        <taxon>Lachnospiraceae</taxon>
        <taxon>Mediterraneibacter</taxon>
    </lineage>
</organism>
<reference evidence="3" key="1">
    <citation type="submission" date="2018-09" db="EMBL/GenBank/DDBJ databases">
        <title>Draft Genome Sequence of Mediterraneibacter sp. KCTC 15684.</title>
        <authorList>
            <person name="Kim J.S."/>
            <person name="Han K.I."/>
            <person name="Suh M.K."/>
            <person name="Lee K.C."/>
            <person name="Eom M.K."/>
            <person name="Lee J.H."/>
            <person name="Park S.H."/>
            <person name="Kang S.W."/>
            <person name="Park J.E."/>
            <person name="Oh B.S."/>
            <person name="Yu S.Y."/>
            <person name="Choi S.H."/>
            <person name="Lee D.H."/>
            <person name="Yoon H."/>
            <person name="Kim B."/>
            <person name="Yang S.J."/>
            <person name="Lee J.S."/>
        </authorList>
    </citation>
    <scope>NUCLEOTIDE SEQUENCE [LARGE SCALE GENOMIC DNA]</scope>
    <source>
        <strain evidence="3">KCTC 15684</strain>
    </source>
</reference>
<proteinExistence type="predicted"/>
<dbReference type="EMBL" id="BHGK01000001">
    <property type="protein sequence ID" value="GCA66229.1"/>
    <property type="molecule type" value="Genomic_DNA"/>
</dbReference>
<dbReference type="Proteomes" id="UP000265643">
    <property type="component" value="Unassembled WGS sequence"/>
</dbReference>
<evidence type="ECO:0000313" key="3">
    <source>
        <dbReference type="Proteomes" id="UP000265643"/>
    </source>
</evidence>
<evidence type="ECO:0008006" key="4">
    <source>
        <dbReference type="Google" id="ProtNLM"/>
    </source>
</evidence>
<protein>
    <recommendedName>
        <fullName evidence="4">DUF3592 domain-containing protein</fullName>
    </recommendedName>
</protein>
<comment type="caution">
    <text evidence="2">The sequence shown here is derived from an EMBL/GenBank/DDBJ whole genome shotgun (WGS) entry which is preliminary data.</text>
</comment>
<feature type="transmembrane region" description="Helical" evidence="1">
    <location>
        <begin position="163"/>
        <end position="186"/>
    </location>
</feature>
<keyword evidence="1" id="KW-0472">Membrane</keyword>
<evidence type="ECO:0000313" key="2">
    <source>
        <dbReference type="EMBL" id="GCA66229.1"/>
    </source>
</evidence>
<feature type="transmembrane region" description="Helical" evidence="1">
    <location>
        <begin position="12"/>
        <end position="35"/>
    </location>
</feature>
<keyword evidence="1" id="KW-0812">Transmembrane</keyword>
<keyword evidence="3" id="KW-1185">Reference proteome</keyword>